<dbReference type="AlphaFoldDB" id="A0A6C0FX70"/>
<name>A0A6C0FX70_9BACL</name>
<sequence length="126" mass="14181">MKLYLLDSHGDPVWVAIEEICLISPTMKGPAFTAKNGHVYTYPHTMEQLVRHFEDYGFRRLDRNAIANLNAAKEYDPVQRKLVFDAQGEEGNGEMLYATVSVANEAKVKHMIVREYGDPSSAYSAA</sequence>
<evidence type="ECO:0000259" key="1">
    <source>
        <dbReference type="Pfam" id="PF04397"/>
    </source>
</evidence>
<proteinExistence type="predicted"/>
<evidence type="ECO:0000313" key="2">
    <source>
        <dbReference type="EMBL" id="QHT60083.1"/>
    </source>
</evidence>
<accession>A0A6C0FX70</accession>
<dbReference type="RefSeq" id="WP_162356147.1">
    <property type="nucleotide sequence ID" value="NZ_CP048209.1"/>
</dbReference>
<keyword evidence="3" id="KW-1185">Reference proteome</keyword>
<dbReference type="Pfam" id="PF04397">
    <property type="entry name" value="LytTR"/>
    <property type="match status" value="1"/>
</dbReference>
<dbReference type="Proteomes" id="UP000476064">
    <property type="component" value="Chromosome"/>
</dbReference>
<dbReference type="GO" id="GO:0003677">
    <property type="term" value="F:DNA binding"/>
    <property type="evidence" value="ECO:0007669"/>
    <property type="project" value="InterPro"/>
</dbReference>
<dbReference type="KEGG" id="plyc:GXP70_09105"/>
<dbReference type="Gene3D" id="2.40.50.1020">
    <property type="entry name" value="LytTr DNA-binding domain"/>
    <property type="match status" value="1"/>
</dbReference>
<feature type="domain" description="HTH LytTR-type" evidence="1">
    <location>
        <begin position="15"/>
        <end position="86"/>
    </location>
</feature>
<dbReference type="InterPro" id="IPR007492">
    <property type="entry name" value="LytTR_DNA-bd_dom"/>
</dbReference>
<dbReference type="EMBL" id="CP048209">
    <property type="protein sequence ID" value="QHT60083.1"/>
    <property type="molecule type" value="Genomic_DNA"/>
</dbReference>
<evidence type="ECO:0000313" key="3">
    <source>
        <dbReference type="Proteomes" id="UP000476064"/>
    </source>
</evidence>
<reference evidence="2 3" key="1">
    <citation type="submission" date="2020-01" db="EMBL/GenBank/DDBJ databases">
        <title>Paenibacillus sp. nov., isolated from tomato rhizosphere.</title>
        <authorList>
            <person name="Weon H.-Y."/>
            <person name="Lee S.A."/>
        </authorList>
    </citation>
    <scope>NUCLEOTIDE SEQUENCE [LARGE SCALE GENOMIC DNA]</scope>
    <source>
        <strain evidence="2 3">12200R-189</strain>
    </source>
</reference>
<gene>
    <name evidence="2" type="ORF">GXP70_09105</name>
</gene>
<protein>
    <recommendedName>
        <fullName evidence="1">HTH LytTR-type domain-containing protein</fullName>
    </recommendedName>
</protein>
<organism evidence="2 3">
    <name type="scientific">Paenibacillus lycopersici</name>
    <dbReference type="NCBI Taxonomy" id="2704462"/>
    <lineage>
        <taxon>Bacteria</taxon>
        <taxon>Bacillati</taxon>
        <taxon>Bacillota</taxon>
        <taxon>Bacilli</taxon>
        <taxon>Bacillales</taxon>
        <taxon>Paenibacillaceae</taxon>
        <taxon>Paenibacillus</taxon>
    </lineage>
</organism>